<protein>
    <recommendedName>
        <fullName evidence="2">Universal stress protein</fullName>
    </recommendedName>
</protein>
<feature type="domain" description="UspA" evidence="3">
    <location>
        <begin position="1"/>
        <end position="149"/>
    </location>
</feature>
<gene>
    <name evidence="4" type="ORF">AA309_28055</name>
</gene>
<name>A0A0H1RBQ4_9HYPH</name>
<accession>A0A0H1RBQ4</accession>
<dbReference type="PANTHER" id="PTHR46268:SF15">
    <property type="entry name" value="UNIVERSAL STRESS PROTEIN HP_0031"/>
    <property type="match status" value="1"/>
</dbReference>
<dbReference type="GO" id="GO:0005737">
    <property type="term" value="C:cytoplasm"/>
    <property type="evidence" value="ECO:0007669"/>
    <property type="project" value="UniProtKB-SubCell"/>
</dbReference>
<evidence type="ECO:0000256" key="1">
    <source>
        <dbReference type="ARBA" id="ARBA00008791"/>
    </source>
</evidence>
<evidence type="ECO:0000259" key="3">
    <source>
        <dbReference type="Pfam" id="PF00582"/>
    </source>
</evidence>
<dbReference type="SUPFAM" id="SSF52402">
    <property type="entry name" value="Adenine nucleotide alpha hydrolases-like"/>
    <property type="match status" value="1"/>
</dbReference>
<dbReference type="Pfam" id="PF00582">
    <property type="entry name" value="Usp"/>
    <property type="match status" value="1"/>
</dbReference>
<sequence length="149" mass="15968">MYNHVLIATDGSELATRGLVHGLALAKGLGATVTVVTVTEMWSAWDMAHEARMSEHNPVDEYEQRAKAAARRILDTAVNLAQEQQGLDVQTLHVADQHPAEGIITACQSQGCDLIVMSSHGRRGLGRVLLGSQAAEVLAHSTVPVLVVR</sequence>
<dbReference type="RefSeq" id="WP_047192350.1">
    <property type="nucleotide sequence ID" value="NZ_LCYG01000103.1"/>
</dbReference>
<dbReference type="PRINTS" id="PR01438">
    <property type="entry name" value="UNVRSLSTRESS"/>
</dbReference>
<dbReference type="InterPro" id="IPR006015">
    <property type="entry name" value="Universal_stress_UspA"/>
</dbReference>
<evidence type="ECO:0000256" key="2">
    <source>
        <dbReference type="PIRNR" id="PIRNR006276"/>
    </source>
</evidence>
<comment type="subcellular location">
    <subcellularLocation>
        <location evidence="2">Cytoplasm</location>
    </subcellularLocation>
</comment>
<comment type="caution">
    <text evidence="4">The sequence shown here is derived from an EMBL/GenBank/DDBJ whole genome shotgun (WGS) entry which is preliminary data.</text>
</comment>
<dbReference type="EMBL" id="LCYG01000103">
    <property type="protein sequence ID" value="KLK90027.1"/>
    <property type="molecule type" value="Genomic_DNA"/>
</dbReference>
<dbReference type="InterPro" id="IPR014729">
    <property type="entry name" value="Rossmann-like_a/b/a_fold"/>
</dbReference>
<dbReference type="PANTHER" id="PTHR46268">
    <property type="entry name" value="STRESS RESPONSE PROTEIN NHAX"/>
    <property type="match status" value="1"/>
</dbReference>
<dbReference type="Gene3D" id="3.40.50.620">
    <property type="entry name" value="HUPs"/>
    <property type="match status" value="1"/>
</dbReference>
<keyword evidence="2" id="KW-0963">Cytoplasm</keyword>
<keyword evidence="5" id="KW-1185">Reference proteome</keyword>
<dbReference type="OrthoDB" id="5564966at2"/>
<dbReference type="InterPro" id="IPR006016">
    <property type="entry name" value="UspA"/>
</dbReference>
<reference evidence="4 5" key="1">
    <citation type="submission" date="2015-05" db="EMBL/GenBank/DDBJ databases">
        <title>Draft genome sequence of Microvirga vignae strain BR3299, a novel nitrogen fixing bacteria isolated from Brazil semi-aired region.</title>
        <authorList>
            <person name="Zilli J.E."/>
            <person name="Passos S.R."/>
            <person name="Leite J."/>
            <person name="Baldani J.I."/>
            <person name="Xavier G.R."/>
            <person name="Rumjaneck N.G."/>
            <person name="Simoes-Araujo J.L."/>
        </authorList>
    </citation>
    <scope>NUCLEOTIDE SEQUENCE [LARGE SCALE GENOMIC DNA]</scope>
    <source>
        <strain evidence="4 5">BR3299</strain>
    </source>
</reference>
<dbReference type="PIRSF" id="PIRSF006276">
    <property type="entry name" value="UspA"/>
    <property type="match status" value="1"/>
</dbReference>
<proteinExistence type="inferred from homology"/>
<evidence type="ECO:0000313" key="4">
    <source>
        <dbReference type="EMBL" id="KLK90027.1"/>
    </source>
</evidence>
<evidence type="ECO:0000313" key="5">
    <source>
        <dbReference type="Proteomes" id="UP000035489"/>
    </source>
</evidence>
<dbReference type="Proteomes" id="UP000035489">
    <property type="component" value="Unassembled WGS sequence"/>
</dbReference>
<organism evidence="4 5">
    <name type="scientific">Microvirga vignae</name>
    <dbReference type="NCBI Taxonomy" id="1225564"/>
    <lineage>
        <taxon>Bacteria</taxon>
        <taxon>Pseudomonadati</taxon>
        <taxon>Pseudomonadota</taxon>
        <taxon>Alphaproteobacteria</taxon>
        <taxon>Hyphomicrobiales</taxon>
        <taxon>Methylobacteriaceae</taxon>
        <taxon>Microvirga</taxon>
    </lineage>
</organism>
<comment type="similarity">
    <text evidence="1 2">Belongs to the universal stress protein A family.</text>
</comment>
<dbReference type="CDD" id="cd00293">
    <property type="entry name" value="USP-like"/>
    <property type="match status" value="1"/>
</dbReference>
<dbReference type="PATRIC" id="fig|1225564.3.peg.132"/>
<dbReference type="AlphaFoldDB" id="A0A0H1RBQ4"/>